<dbReference type="STRING" id="742767.HMPREF9456_01443"/>
<evidence type="ECO:0008006" key="4">
    <source>
        <dbReference type="Google" id="ProtNLM"/>
    </source>
</evidence>
<dbReference type="Pfam" id="PF11756">
    <property type="entry name" value="YgbA_NO"/>
    <property type="match status" value="1"/>
</dbReference>
<evidence type="ECO:0000313" key="2">
    <source>
        <dbReference type="EMBL" id="EGK03902.1"/>
    </source>
</evidence>
<evidence type="ECO:0000256" key="1">
    <source>
        <dbReference type="SAM" id="MobiDB-lite"/>
    </source>
</evidence>
<feature type="region of interest" description="Disordered" evidence="1">
    <location>
        <begin position="115"/>
        <end position="135"/>
    </location>
</feature>
<evidence type="ECO:0000313" key="3">
    <source>
        <dbReference type="Proteomes" id="UP000006420"/>
    </source>
</evidence>
<gene>
    <name evidence="2" type="ORF">HMPREF9456_01443</name>
</gene>
<comment type="caution">
    <text evidence="2">The sequence shown here is derived from an EMBL/GenBank/DDBJ whole genome shotgun (WGS) entry which is preliminary data.</text>
</comment>
<dbReference type="NCBIfam" id="NF007714">
    <property type="entry name" value="PRK10410.1-2"/>
    <property type="match status" value="1"/>
</dbReference>
<keyword evidence="3" id="KW-1185">Reference proteome</keyword>
<reference evidence="2 3" key="1">
    <citation type="submission" date="2011-04" db="EMBL/GenBank/DDBJ databases">
        <title>The Genome Sequence of Dysgonomonas mossii DSM 22836.</title>
        <authorList>
            <consortium name="The Broad Institute Genome Sequencing Platform"/>
            <person name="Earl A."/>
            <person name="Ward D."/>
            <person name="Feldgarden M."/>
            <person name="Gevers D."/>
            <person name="Pudlo N."/>
            <person name="Martens E."/>
            <person name="Allen-Vercoe E."/>
            <person name="Young S.K."/>
            <person name="Zeng Q."/>
            <person name="Gargeya S."/>
            <person name="Fitzgerald M."/>
            <person name="Haas B."/>
            <person name="Abouelleil A."/>
            <person name="Alvarado L."/>
            <person name="Arachchi H.M."/>
            <person name="Berlin A."/>
            <person name="Brown A."/>
            <person name="Chapman S.B."/>
            <person name="Chen Z."/>
            <person name="Dunbar C."/>
            <person name="Freedman E."/>
            <person name="Gearin G."/>
            <person name="Gellesch M."/>
            <person name="Goldberg J."/>
            <person name="Griggs A."/>
            <person name="Gujja S."/>
            <person name="Heiman D."/>
            <person name="Howarth C."/>
            <person name="Larson L."/>
            <person name="Lui A."/>
            <person name="MacDonald P.J.P."/>
            <person name="Mehta T."/>
            <person name="Montmayeur A."/>
            <person name="Murphy C."/>
            <person name="Neiman D."/>
            <person name="Pearson M."/>
            <person name="Priest M."/>
            <person name="Roberts A."/>
            <person name="Saif S."/>
            <person name="Shea T."/>
            <person name="Shenoy N."/>
            <person name="Sisk P."/>
            <person name="Stolte C."/>
            <person name="Sykes S."/>
            <person name="Yandava C."/>
            <person name="Wortman J."/>
            <person name="Nusbaum C."/>
            <person name="Birren B."/>
        </authorList>
    </citation>
    <scope>NUCLEOTIDE SEQUENCE [LARGE SCALE GENOMIC DNA]</scope>
    <source>
        <strain evidence="2 3">DSM 22836</strain>
    </source>
</reference>
<dbReference type="InterPro" id="IPR020483">
    <property type="entry name" value="Uncharacterised_YgbA"/>
</dbReference>
<dbReference type="Proteomes" id="UP000006420">
    <property type="component" value="Unassembled WGS sequence"/>
</dbReference>
<dbReference type="AlphaFoldDB" id="F8WZN4"/>
<organism evidence="2 3">
    <name type="scientific">Dysgonomonas mossii DSM 22836</name>
    <dbReference type="NCBI Taxonomy" id="742767"/>
    <lineage>
        <taxon>Bacteria</taxon>
        <taxon>Pseudomonadati</taxon>
        <taxon>Bacteroidota</taxon>
        <taxon>Bacteroidia</taxon>
        <taxon>Bacteroidales</taxon>
        <taxon>Dysgonomonadaceae</taxon>
        <taxon>Dysgonomonas</taxon>
    </lineage>
</organism>
<accession>F8WZN4</accession>
<dbReference type="eggNOG" id="ENOG5032ZJK">
    <property type="taxonomic scope" value="Bacteria"/>
</dbReference>
<sequence>MIIIAIPIFYIEDSLEMNTTEKKTIGKMIYLYCKDKHGTSHALCSSCAELNNYAQRKLTKCIFGEDKPTCQNCKVHCYSSEMRERIKEIMKYSGPRMLLRNPILATKHLIKGLRSPKKAYPKKHDSYSSKDNNLK</sequence>
<proteinExistence type="predicted"/>
<protein>
    <recommendedName>
        <fullName evidence="4">Nitrous oxide-stimulated promoter</fullName>
    </recommendedName>
</protein>
<feature type="compositionally biased region" description="Basic and acidic residues" evidence="1">
    <location>
        <begin position="122"/>
        <end position="135"/>
    </location>
</feature>
<dbReference type="EMBL" id="ADLW01000005">
    <property type="protein sequence ID" value="EGK03902.1"/>
    <property type="molecule type" value="Genomic_DNA"/>
</dbReference>
<name>F8WZN4_9BACT</name>
<dbReference type="HOGENOM" id="CLU_138593_1_0_10"/>